<dbReference type="AlphaFoldDB" id="A0A9P6U3C8"/>
<feature type="compositionally biased region" description="Low complexity" evidence="1">
    <location>
        <begin position="161"/>
        <end position="199"/>
    </location>
</feature>
<sequence length="314" mass="34609">MVANLERAIKTLQGDTEDQIRYLRAHYVVWRNIDEGIEGAYRRPSKRRLGSSSSSSDGGSVGSGEGCGEGARGSQERKQAHEVLKMALERAAKAEERANKCSKTLGTTLTRSVQAEQGATIEMHMFQEAQASFVHARKVALQAQAHYEALVTAMTTTTTTTAAAAADPTTATARLPSDPSQPPSEQQKQKQRSSPRSQKVGVKRNRREDDEDEDVEAIYDDDYDEDDGGDDRRRRDSRGRDGDENDDDADDTYDRIESSQDYDAPLVISGPSLTQSSTFPRRVSSFAHQDSRSSLDSISPPQKDSAMESELDRT</sequence>
<feature type="compositionally biased region" description="Basic and acidic residues" evidence="1">
    <location>
        <begin position="230"/>
        <end position="242"/>
    </location>
</feature>
<feature type="region of interest" description="Disordered" evidence="1">
    <location>
        <begin position="43"/>
        <end position="79"/>
    </location>
</feature>
<proteinExistence type="predicted"/>
<feature type="compositionally biased region" description="Polar residues" evidence="1">
    <location>
        <begin position="286"/>
        <end position="302"/>
    </location>
</feature>
<name>A0A9P6U3C8_9FUNG</name>
<feature type="compositionally biased region" description="Acidic residues" evidence="1">
    <location>
        <begin position="209"/>
        <end position="229"/>
    </location>
</feature>
<feature type="region of interest" description="Disordered" evidence="1">
    <location>
        <begin position="161"/>
        <end position="314"/>
    </location>
</feature>
<dbReference type="Proteomes" id="UP000807716">
    <property type="component" value="Unassembled WGS sequence"/>
</dbReference>
<feature type="compositionally biased region" description="Gly residues" evidence="1">
    <location>
        <begin position="59"/>
        <end position="71"/>
    </location>
</feature>
<reference evidence="2" key="1">
    <citation type="journal article" date="2020" name="Fungal Divers.">
        <title>Resolving the Mortierellaceae phylogeny through synthesis of multi-gene phylogenetics and phylogenomics.</title>
        <authorList>
            <person name="Vandepol N."/>
            <person name="Liber J."/>
            <person name="Desiro A."/>
            <person name="Na H."/>
            <person name="Kennedy M."/>
            <person name="Barry K."/>
            <person name="Grigoriev I.V."/>
            <person name="Miller A.N."/>
            <person name="O'Donnell K."/>
            <person name="Stajich J.E."/>
            <person name="Bonito G."/>
        </authorList>
    </citation>
    <scope>NUCLEOTIDE SEQUENCE</scope>
    <source>
        <strain evidence="2">BC1065</strain>
    </source>
</reference>
<dbReference type="EMBL" id="JAAAJB010000361">
    <property type="protein sequence ID" value="KAG0257456.1"/>
    <property type="molecule type" value="Genomic_DNA"/>
</dbReference>
<evidence type="ECO:0000313" key="3">
    <source>
        <dbReference type="Proteomes" id="UP000807716"/>
    </source>
</evidence>
<organism evidence="2 3">
    <name type="scientific">Actinomortierella ambigua</name>
    <dbReference type="NCBI Taxonomy" id="1343610"/>
    <lineage>
        <taxon>Eukaryota</taxon>
        <taxon>Fungi</taxon>
        <taxon>Fungi incertae sedis</taxon>
        <taxon>Mucoromycota</taxon>
        <taxon>Mortierellomycotina</taxon>
        <taxon>Mortierellomycetes</taxon>
        <taxon>Mortierellales</taxon>
        <taxon>Mortierellaceae</taxon>
        <taxon>Actinomortierella</taxon>
    </lineage>
</organism>
<evidence type="ECO:0000313" key="2">
    <source>
        <dbReference type="EMBL" id="KAG0257456.1"/>
    </source>
</evidence>
<gene>
    <name evidence="2" type="ORF">DFQ27_005147</name>
</gene>
<evidence type="ECO:0000256" key="1">
    <source>
        <dbReference type="SAM" id="MobiDB-lite"/>
    </source>
</evidence>
<keyword evidence="3" id="KW-1185">Reference proteome</keyword>
<comment type="caution">
    <text evidence="2">The sequence shown here is derived from an EMBL/GenBank/DDBJ whole genome shotgun (WGS) entry which is preliminary data.</text>
</comment>
<accession>A0A9P6U3C8</accession>
<protein>
    <submittedName>
        <fullName evidence="2">Uncharacterized protein</fullName>
    </submittedName>
</protein>